<gene>
    <name evidence="1" type="ORF">METZ01_LOCUS315585</name>
</gene>
<dbReference type="EMBL" id="UINC01101708">
    <property type="protein sequence ID" value="SVC62731.1"/>
    <property type="molecule type" value="Genomic_DNA"/>
</dbReference>
<organism evidence="1">
    <name type="scientific">marine metagenome</name>
    <dbReference type="NCBI Taxonomy" id="408172"/>
    <lineage>
        <taxon>unclassified sequences</taxon>
        <taxon>metagenomes</taxon>
        <taxon>ecological metagenomes</taxon>
    </lineage>
</organism>
<protein>
    <submittedName>
        <fullName evidence="1">Uncharacterized protein</fullName>
    </submittedName>
</protein>
<evidence type="ECO:0000313" key="1">
    <source>
        <dbReference type="EMBL" id="SVC62731.1"/>
    </source>
</evidence>
<accession>A0A382NT35</accession>
<dbReference type="AlphaFoldDB" id="A0A382NT35"/>
<sequence length="300" mass="33014">MKIYTEVIYHWDDDKGELVQESEKSYDYYGPLTLAHERRITTTFLEYPPSLGQSLKHWVTFEGYDFRSGGQTLGIDMYIPPDALATSYKSDYDSAALGQVLGMATEQLKASGGSLDTLTKNMAANASAKGNVIVDLVAATASPENIKTALGVVKGQVANPYIVAAYKGPTQLREHKFSFKMMPEDQATSAKCVQIATEFKEAMLPAHVGGDNTTSPTGLFGYPDEFEISFTVNGTRLPKDASNPMFNIGRSVLTNCELSYTTQDTVLFFEGTQYPVTINMALSFMEIEVMHRSKIQNKGL</sequence>
<proteinExistence type="predicted"/>
<reference evidence="1" key="1">
    <citation type="submission" date="2018-05" db="EMBL/GenBank/DDBJ databases">
        <authorList>
            <person name="Lanie J.A."/>
            <person name="Ng W.-L."/>
            <person name="Kazmierczak K.M."/>
            <person name="Andrzejewski T.M."/>
            <person name="Davidsen T.M."/>
            <person name="Wayne K.J."/>
            <person name="Tettelin H."/>
            <person name="Glass J.I."/>
            <person name="Rusch D."/>
            <person name="Podicherti R."/>
            <person name="Tsui H.-C.T."/>
            <person name="Winkler M.E."/>
        </authorList>
    </citation>
    <scope>NUCLEOTIDE SEQUENCE</scope>
</reference>
<name>A0A382NT35_9ZZZZ</name>